<reference evidence="4" key="1">
    <citation type="journal article" date="2023" name="Int. J. Syst. Evol. Microbiol.">
        <title>Mesoterricola silvestris gen. nov., sp. nov., Mesoterricola sediminis sp. nov., Geothrix oryzae sp. nov., Geothrix edaphica sp. nov., Geothrix rubra sp. nov., and Geothrix limicola sp. nov., six novel members of Acidobacteriota isolated from soils.</title>
        <authorList>
            <person name="Itoh H."/>
            <person name="Sugisawa Y."/>
            <person name="Mise K."/>
            <person name="Xu Z."/>
            <person name="Kuniyasu M."/>
            <person name="Ushijima N."/>
            <person name="Kawano K."/>
            <person name="Kobayashi E."/>
            <person name="Shiratori Y."/>
            <person name="Masuda Y."/>
            <person name="Senoo K."/>
        </authorList>
    </citation>
    <scope>NUCLEOTIDE SEQUENCE [LARGE SCALE GENOMIC DNA]</scope>
    <source>
        <strain evidence="4">Red222</strain>
    </source>
</reference>
<protein>
    <recommendedName>
        <fullName evidence="2">Signal transduction histidine kinase internal region domain-containing protein</fullName>
    </recommendedName>
</protein>
<dbReference type="SUPFAM" id="SSF55874">
    <property type="entry name" value="ATPase domain of HSP90 chaperone/DNA topoisomerase II/histidine kinase"/>
    <property type="match status" value="1"/>
</dbReference>
<dbReference type="Proteomes" id="UP001242010">
    <property type="component" value="Chromosome"/>
</dbReference>
<feature type="transmembrane region" description="Helical" evidence="1">
    <location>
        <begin position="20"/>
        <end position="42"/>
    </location>
</feature>
<sequence length="363" mass="39596">MRLGPLQQHFRERLRQRTPWAVVLAFALLFTAFQFVLVPASVQLKHPGAVANALLMPFLVSFSYGFLSPLPWRWTGDDRSRAPLGRGLAQALLFNALVVLVLVALSWFMVRNANLKGEALGLAQGAKGSFRGILTVNLFVGAPMMTIIGGIISFSVITGEEKAAMAAKLDEAQWVLLRGQLSPHVLFNSLNGLAELVRQDPLAAEQAILDLSELYRALLRHGDRATAPLGEERSLVQRFLAVEGLRLGARLRVRWDWDPACDAVPAPPFLLQPLVENALKHGIAPHPEGGELVISLHREGAGLRLRVENSGRGLGLVPGAGVGLRNLEARLRLAYGPAATLHLRTEGDRTVATVDLPHLEVRR</sequence>
<dbReference type="Pfam" id="PF06580">
    <property type="entry name" value="His_kinase"/>
    <property type="match status" value="1"/>
</dbReference>
<keyword evidence="1" id="KW-0472">Membrane</keyword>
<dbReference type="RefSeq" id="WP_286354494.1">
    <property type="nucleotide sequence ID" value="NZ_AP027079.1"/>
</dbReference>
<evidence type="ECO:0000313" key="4">
    <source>
        <dbReference type="Proteomes" id="UP001242010"/>
    </source>
</evidence>
<accession>A0ABM8DUP0</accession>
<dbReference type="Gene3D" id="3.30.565.10">
    <property type="entry name" value="Histidine kinase-like ATPase, C-terminal domain"/>
    <property type="match status" value="1"/>
</dbReference>
<keyword evidence="4" id="KW-1185">Reference proteome</keyword>
<name>A0ABM8DUP0_9BACT</name>
<evidence type="ECO:0000256" key="1">
    <source>
        <dbReference type="SAM" id="Phobius"/>
    </source>
</evidence>
<feature type="transmembrane region" description="Helical" evidence="1">
    <location>
        <begin position="130"/>
        <end position="157"/>
    </location>
</feature>
<keyword evidence="1" id="KW-0812">Transmembrane</keyword>
<dbReference type="EMBL" id="AP027079">
    <property type="protein sequence ID" value="BDU70794.1"/>
    <property type="molecule type" value="Genomic_DNA"/>
</dbReference>
<dbReference type="InterPro" id="IPR050640">
    <property type="entry name" value="Bact_2-comp_sensor_kinase"/>
</dbReference>
<evidence type="ECO:0000313" key="3">
    <source>
        <dbReference type="EMBL" id="BDU70794.1"/>
    </source>
</evidence>
<dbReference type="InterPro" id="IPR036890">
    <property type="entry name" value="HATPase_C_sf"/>
</dbReference>
<gene>
    <name evidence="3" type="ORF">GETHOR_28950</name>
</gene>
<dbReference type="PANTHER" id="PTHR34220:SF7">
    <property type="entry name" value="SENSOR HISTIDINE KINASE YPDA"/>
    <property type="match status" value="1"/>
</dbReference>
<evidence type="ECO:0000259" key="2">
    <source>
        <dbReference type="Pfam" id="PF06580"/>
    </source>
</evidence>
<dbReference type="InterPro" id="IPR010559">
    <property type="entry name" value="Sig_transdc_His_kin_internal"/>
</dbReference>
<organism evidence="3 4">
    <name type="scientific">Geothrix oryzae</name>
    <dbReference type="NCBI Taxonomy" id="2927975"/>
    <lineage>
        <taxon>Bacteria</taxon>
        <taxon>Pseudomonadati</taxon>
        <taxon>Acidobacteriota</taxon>
        <taxon>Holophagae</taxon>
        <taxon>Holophagales</taxon>
        <taxon>Holophagaceae</taxon>
        <taxon>Geothrix</taxon>
    </lineage>
</organism>
<feature type="transmembrane region" description="Helical" evidence="1">
    <location>
        <begin position="88"/>
        <end position="110"/>
    </location>
</feature>
<feature type="transmembrane region" description="Helical" evidence="1">
    <location>
        <begin position="48"/>
        <end position="67"/>
    </location>
</feature>
<feature type="domain" description="Signal transduction histidine kinase internal region" evidence="2">
    <location>
        <begin position="175"/>
        <end position="251"/>
    </location>
</feature>
<dbReference type="PANTHER" id="PTHR34220">
    <property type="entry name" value="SENSOR HISTIDINE KINASE YPDA"/>
    <property type="match status" value="1"/>
</dbReference>
<proteinExistence type="predicted"/>
<keyword evidence="1" id="KW-1133">Transmembrane helix</keyword>